<dbReference type="AlphaFoldDB" id="A0A3S4ZRA6"/>
<dbReference type="PANTHER" id="PTHR42842">
    <property type="entry name" value="FAD/NAD(P)-BINDING OXIDOREDUCTASE"/>
    <property type="match status" value="1"/>
</dbReference>
<dbReference type="EMBL" id="LR134523">
    <property type="protein sequence ID" value="VEJ36093.1"/>
    <property type="molecule type" value="Genomic_DNA"/>
</dbReference>
<protein>
    <submittedName>
        <fullName evidence="2">Flavoprotein, HI0933 family</fullName>
    </submittedName>
</protein>
<accession>A0A3S4ZRA6</accession>
<dbReference type="InterPro" id="IPR036188">
    <property type="entry name" value="FAD/NAD-bd_sf"/>
</dbReference>
<sequence length="516" mass="57068">MKYRIHNLHRPIDSDPSHYEKEIERITGLKGGDYRYRRHQESVDARRGREIRYVASVDIETERALKESGRLFRVDDEGYRFASVETTRRPVIVGAGPAGLFCAYVLAKAKMPAIVLERGDAVEARIRKVEAFWNGGPLDPESNVQFGEGGAGTFSDGKLTSRSKDPRGRLVLSLFSRLAEDESLLYKKKPHVGTDALRKVLVRLRRELEEMGTIFRFNERLDDIEEHEGEYLFHTSRGEVASPYGVLALGHSARNSFEMLLERGFAMSAKPFAVGFRIEQNQQAMNAAQYKEAAALLPPAEYAVTQKLGENGVYSFCMCPGGYVVAAASEIGGVVTNGMSYKDRGGENANAAILATVDESVYGAGVLAGMEFQRSVEQKVFQMTGSYRAPIMPASEYLKRGGEEAVAPTYRPGTYRADLHEIYPEAVDTLLEEGMRKIGEKFPAFLENALLTAPETRSSSPVRILRDPKRLASISHGNIYPTGEGAGYAGGIVSSAIDGIRVAEKIIEKEKVYVRD</sequence>
<dbReference type="Gene3D" id="3.50.50.60">
    <property type="entry name" value="FAD/NAD(P)-binding domain"/>
    <property type="match status" value="2"/>
</dbReference>
<dbReference type="Pfam" id="PF21688">
    <property type="entry name" value="FAD-depend_C"/>
    <property type="match status" value="1"/>
</dbReference>
<dbReference type="OrthoDB" id="9772594at2"/>
<dbReference type="InterPro" id="IPR028348">
    <property type="entry name" value="FAD-binding_protein"/>
</dbReference>
<dbReference type="KEGG" id="piv:NCTC13079_01288"/>
<evidence type="ECO:0000259" key="1">
    <source>
        <dbReference type="Pfam" id="PF21688"/>
    </source>
</evidence>
<evidence type="ECO:0000313" key="2">
    <source>
        <dbReference type="EMBL" id="VEJ36093.1"/>
    </source>
</evidence>
<dbReference type="RefSeq" id="WP_126465916.1">
    <property type="nucleotide sequence ID" value="NZ_LR134523.1"/>
</dbReference>
<dbReference type="InterPro" id="IPR049516">
    <property type="entry name" value="FAD-depend_C"/>
</dbReference>
<feature type="domain" description="FAD-dependent protein C-terminal" evidence="1">
    <location>
        <begin position="271"/>
        <end position="458"/>
    </location>
</feature>
<keyword evidence="3" id="KW-1185">Reference proteome</keyword>
<organism evidence="2 3">
    <name type="scientific">Aedoeadaptatus ivorii</name>
    <dbReference type="NCBI Taxonomy" id="54006"/>
    <lineage>
        <taxon>Bacteria</taxon>
        <taxon>Bacillati</taxon>
        <taxon>Bacillota</taxon>
        <taxon>Tissierellia</taxon>
        <taxon>Tissierellales</taxon>
        <taxon>Peptoniphilaceae</taxon>
        <taxon>Aedoeadaptatus</taxon>
    </lineage>
</organism>
<proteinExistence type="predicted"/>
<dbReference type="Proteomes" id="UP000269544">
    <property type="component" value="Chromosome"/>
</dbReference>
<gene>
    <name evidence="2" type="ORF">NCTC13079_01288</name>
</gene>
<dbReference type="PIRSF" id="PIRSF038984">
    <property type="entry name" value="FAD_binding_protein"/>
    <property type="match status" value="1"/>
</dbReference>
<dbReference type="Pfam" id="PF13450">
    <property type="entry name" value="NAD_binding_8"/>
    <property type="match status" value="1"/>
</dbReference>
<dbReference type="PANTHER" id="PTHR42842:SF3">
    <property type="entry name" value="FAD_NAD(P)-BINDING OXIDOREDUCTASE FAMILY PROTEIN"/>
    <property type="match status" value="1"/>
</dbReference>
<dbReference type="Gene3D" id="3.30.70.2700">
    <property type="match status" value="1"/>
</dbReference>
<dbReference type="SUPFAM" id="SSF51905">
    <property type="entry name" value="FAD/NAD(P)-binding domain"/>
    <property type="match status" value="1"/>
</dbReference>
<name>A0A3S4ZRA6_9FIRM</name>
<evidence type="ECO:0000313" key="3">
    <source>
        <dbReference type="Proteomes" id="UP000269544"/>
    </source>
</evidence>
<reference evidence="2 3" key="1">
    <citation type="submission" date="2018-12" db="EMBL/GenBank/DDBJ databases">
        <authorList>
            <consortium name="Pathogen Informatics"/>
        </authorList>
    </citation>
    <scope>NUCLEOTIDE SEQUENCE [LARGE SCALE GENOMIC DNA]</scope>
    <source>
        <strain evidence="2 3">NCTC13079</strain>
    </source>
</reference>